<proteinExistence type="predicted"/>
<feature type="domain" description="Plasmid pRiA4b Orf3-like" evidence="2">
    <location>
        <begin position="10"/>
        <end position="131"/>
    </location>
</feature>
<evidence type="ECO:0000313" key="3">
    <source>
        <dbReference type="EMBL" id="QBZ98004.1"/>
    </source>
</evidence>
<dbReference type="KEGG" id="fsn:GS03_01504"/>
<organism evidence="3 4">
    <name type="scientific">Flavobacterium sangjuense</name>
    <dbReference type="NCBI Taxonomy" id="2518177"/>
    <lineage>
        <taxon>Bacteria</taxon>
        <taxon>Pseudomonadati</taxon>
        <taxon>Bacteroidota</taxon>
        <taxon>Flavobacteriia</taxon>
        <taxon>Flavobacteriales</taxon>
        <taxon>Flavobacteriaceae</taxon>
        <taxon>Flavobacterium</taxon>
    </lineage>
</organism>
<dbReference type="Pfam" id="PF07929">
    <property type="entry name" value="PRiA4_ORF3"/>
    <property type="match status" value="1"/>
</dbReference>
<gene>
    <name evidence="3" type="ORF">GS03_01504</name>
</gene>
<dbReference type="InterPro" id="IPR012912">
    <property type="entry name" value="Plasmid_pRiA4b_Orf3-like"/>
</dbReference>
<reference evidence="3 4" key="1">
    <citation type="submission" date="2019-04" db="EMBL/GenBank/DDBJ databases">
        <title>Flavobacterium sp. GS03.</title>
        <authorList>
            <person name="Kim H."/>
        </authorList>
    </citation>
    <scope>NUCLEOTIDE SEQUENCE [LARGE SCALE GENOMIC DNA]</scope>
    <source>
        <strain evidence="3 4">GS03</strain>
    </source>
</reference>
<dbReference type="Gene3D" id="3.10.290.30">
    <property type="entry name" value="MM3350-like"/>
    <property type="match status" value="1"/>
</dbReference>
<evidence type="ECO:0000259" key="2">
    <source>
        <dbReference type="Pfam" id="PF07929"/>
    </source>
</evidence>
<evidence type="ECO:0000313" key="4">
    <source>
        <dbReference type="Proteomes" id="UP000296862"/>
    </source>
</evidence>
<dbReference type="AlphaFoldDB" id="A0A4V1CC25"/>
<dbReference type="OrthoDB" id="666725at2"/>
<feature type="region of interest" description="Disordered" evidence="1">
    <location>
        <begin position="153"/>
        <end position="178"/>
    </location>
</feature>
<keyword evidence="4" id="KW-1185">Reference proteome</keyword>
<feature type="compositionally biased region" description="Acidic residues" evidence="1">
    <location>
        <begin position="166"/>
        <end position="178"/>
    </location>
</feature>
<sequence>MIYKFRAILDAEEDVFRDIAIQEEDTLEDLHNAIVNAFGFDGLEVASFYTCDDTWNQEEEIPMFDTGDIPGEQKTMSDYTLNLLLGEDQTKIIYVYDFINMWTFLVELAAVEEAEAGETYPSLLFSHGELPAIAPEKEFEAESEDFYSEFEDDLDDDDLDAFGGDDSFEDYGFEENWN</sequence>
<dbReference type="InterPro" id="IPR024047">
    <property type="entry name" value="MM3350-like_sf"/>
</dbReference>
<evidence type="ECO:0000256" key="1">
    <source>
        <dbReference type="SAM" id="MobiDB-lite"/>
    </source>
</evidence>
<name>A0A4V1CC25_9FLAO</name>
<dbReference type="EMBL" id="CP038810">
    <property type="protein sequence ID" value="QBZ98004.1"/>
    <property type="molecule type" value="Genomic_DNA"/>
</dbReference>
<protein>
    <recommendedName>
        <fullName evidence="2">Plasmid pRiA4b Orf3-like domain-containing protein</fullName>
    </recommendedName>
</protein>
<accession>A0A4V1CC25</accession>
<dbReference type="RefSeq" id="WP_136151923.1">
    <property type="nucleotide sequence ID" value="NZ_CP038810.1"/>
</dbReference>
<dbReference type="Proteomes" id="UP000296862">
    <property type="component" value="Chromosome"/>
</dbReference>
<dbReference type="SUPFAM" id="SSF159941">
    <property type="entry name" value="MM3350-like"/>
    <property type="match status" value="1"/>
</dbReference>